<dbReference type="InterPro" id="IPR009057">
    <property type="entry name" value="Homeodomain-like_sf"/>
</dbReference>
<evidence type="ECO:0000256" key="3">
    <source>
        <dbReference type="ARBA" id="ARBA00023163"/>
    </source>
</evidence>
<feature type="DNA-binding region" description="H-T-H motif" evidence="4">
    <location>
        <begin position="37"/>
        <end position="56"/>
    </location>
</feature>
<accession>W5TFA1</accession>
<dbReference type="SUPFAM" id="SSF46689">
    <property type="entry name" value="Homeodomain-like"/>
    <property type="match status" value="1"/>
</dbReference>
<dbReference type="PANTHER" id="PTHR30055:SF234">
    <property type="entry name" value="HTH-TYPE TRANSCRIPTIONAL REGULATOR BETI"/>
    <property type="match status" value="1"/>
</dbReference>
<keyword evidence="1" id="KW-0805">Transcription regulation</keyword>
<sequence>MEPFVPTRPERVDARRNYERVLVAAREVFARDGVDASLNDIARRAGVGAATLYRHFPTREALLEALLAERYTSLATLAHELIDSPSPAQAVTEWLTAFMAHVSTYRGLAVPVKTALDDENSALYSACHAMRAAWSDLLAHAQRSRALRADTDATDMLRLANAIAWATEDLPDNTHQAQRLLNHTLEGFGPSPAT</sequence>
<dbReference type="Proteomes" id="UP000019150">
    <property type="component" value="Chromosome"/>
</dbReference>
<dbReference type="HOGENOM" id="CLU_069356_17_1_11"/>
<evidence type="ECO:0000313" key="7">
    <source>
        <dbReference type="Proteomes" id="UP000019150"/>
    </source>
</evidence>
<keyword evidence="2 4" id="KW-0238">DNA-binding</keyword>
<dbReference type="PANTHER" id="PTHR30055">
    <property type="entry name" value="HTH-TYPE TRANSCRIPTIONAL REGULATOR RUTR"/>
    <property type="match status" value="1"/>
</dbReference>
<dbReference type="GO" id="GO:0003700">
    <property type="term" value="F:DNA-binding transcription factor activity"/>
    <property type="evidence" value="ECO:0007669"/>
    <property type="project" value="TreeGrafter"/>
</dbReference>
<dbReference type="PROSITE" id="PS50977">
    <property type="entry name" value="HTH_TETR_2"/>
    <property type="match status" value="1"/>
</dbReference>
<proteinExistence type="predicted"/>
<dbReference type="PATRIC" id="fig|1415166.3.peg.3164"/>
<dbReference type="InterPro" id="IPR036271">
    <property type="entry name" value="Tet_transcr_reg_TetR-rel_C_sf"/>
</dbReference>
<name>W5TFA1_9NOCA</name>
<dbReference type="InterPro" id="IPR050109">
    <property type="entry name" value="HTH-type_TetR-like_transc_reg"/>
</dbReference>
<evidence type="ECO:0000256" key="2">
    <source>
        <dbReference type="ARBA" id="ARBA00023125"/>
    </source>
</evidence>
<dbReference type="PRINTS" id="PR00455">
    <property type="entry name" value="HTHTETR"/>
</dbReference>
<dbReference type="Pfam" id="PF00440">
    <property type="entry name" value="TetR_N"/>
    <property type="match status" value="1"/>
</dbReference>
<dbReference type="InterPro" id="IPR049445">
    <property type="entry name" value="TetR_SbtR-like_C"/>
</dbReference>
<evidence type="ECO:0000259" key="5">
    <source>
        <dbReference type="PROSITE" id="PS50977"/>
    </source>
</evidence>
<evidence type="ECO:0000256" key="4">
    <source>
        <dbReference type="PROSITE-ProRule" id="PRU00335"/>
    </source>
</evidence>
<dbReference type="STRING" id="1415166.NONO_c30850"/>
<dbReference type="RefSeq" id="WP_025349326.1">
    <property type="nucleotide sequence ID" value="NZ_CP006850.1"/>
</dbReference>
<dbReference type="GO" id="GO:0000976">
    <property type="term" value="F:transcription cis-regulatory region binding"/>
    <property type="evidence" value="ECO:0007669"/>
    <property type="project" value="TreeGrafter"/>
</dbReference>
<dbReference type="Gene3D" id="1.10.357.10">
    <property type="entry name" value="Tetracycline Repressor, domain 2"/>
    <property type="match status" value="1"/>
</dbReference>
<gene>
    <name evidence="6" type="ORF">NONO_c30850</name>
</gene>
<keyword evidence="3" id="KW-0804">Transcription</keyword>
<dbReference type="EMBL" id="CP006850">
    <property type="protein sequence ID" value="AHH17872.1"/>
    <property type="molecule type" value="Genomic_DNA"/>
</dbReference>
<dbReference type="eggNOG" id="COG1309">
    <property type="taxonomic scope" value="Bacteria"/>
</dbReference>
<dbReference type="InterPro" id="IPR001647">
    <property type="entry name" value="HTH_TetR"/>
</dbReference>
<organism evidence="6 7">
    <name type="scientific">Nocardia nova SH22a</name>
    <dbReference type="NCBI Taxonomy" id="1415166"/>
    <lineage>
        <taxon>Bacteria</taxon>
        <taxon>Bacillati</taxon>
        <taxon>Actinomycetota</taxon>
        <taxon>Actinomycetes</taxon>
        <taxon>Mycobacteriales</taxon>
        <taxon>Nocardiaceae</taxon>
        <taxon>Nocardia</taxon>
    </lineage>
</organism>
<reference evidence="6 7" key="1">
    <citation type="journal article" date="2014" name="Appl. Environ. Microbiol.">
        <title>Insights into the Microbial Degradation of Rubber and Gutta-Percha by Analysis of the Complete Genome of Nocardia nova SH22a.</title>
        <authorList>
            <person name="Luo Q."/>
            <person name="Hiessl S."/>
            <person name="Poehlein A."/>
            <person name="Daniel R."/>
            <person name="Steinbuchel A."/>
        </authorList>
    </citation>
    <scope>NUCLEOTIDE SEQUENCE [LARGE SCALE GENOMIC DNA]</scope>
    <source>
        <strain evidence="6">SH22a</strain>
    </source>
</reference>
<dbReference type="Pfam" id="PF21597">
    <property type="entry name" value="TetR_C_43"/>
    <property type="match status" value="1"/>
</dbReference>
<protein>
    <submittedName>
        <fullName evidence="6">Putative transcriptional regulator, TetR family</fullName>
    </submittedName>
</protein>
<dbReference type="SUPFAM" id="SSF48498">
    <property type="entry name" value="Tetracyclin repressor-like, C-terminal domain"/>
    <property type="match status" value="1"/>
</dbReference>
<evidence type="ECO:0000256" key="1">
    <source>
        <dbReference type="ARBA" id="ARBA00023015"/>
    </source>
</evidence>
<evidence type="ECO:0000313" key="6">
    <source>
        <dbReference type="EMBL" id="AHH17872.1"/>
    </source>
</evidence>
<dbReference type="KEGG" id="nno:NONO_c30850"/>
<dbReference type="AlphaFoldDB" id="W5TFA1"/>
<feature type="domain" description="HTH tetR-type" evidence="5">
    <location>
        <begin position="15"/>
        <end position="74"/>
    </location>
</feature>
<keyword evidence="7" id="KW-1185">Reference proteome</keyword>